<dbReference type="GO" id="GO:0031460">
    <property type="term" value="P:glycine betaine transport"/>
    <property type="evidence" value="ECO:0007669"/>
    <property type="project" value="TreeGrafter"/>
</dbReference>
<dbReference type="PANTHER" id="PTHR30177">
    <property type="entry name" value="GLYCINE BETAINE/L-PROLINE TRANSPORT SYSTEM PERMEASE PROTEIN PROW"/>
    <property type="match status" value="1"/>
</dbReference>
<reference evidence="8 9" key="1">
    <citation type="submission" date="2007-01" db="EMBL/GenBank/DDBJ databases">
        <authorList>
            <person name="Haygood M."/>
            <person name="Podell S."/>
            <person name="Anderson C."/>
            <person name="Hopkinson B."/>
            <person name="Roe K."/>
            <person name="Barbeau K."/>
            <person name="Gaasterland T."/>
            <person name="Ferriera S."/>
            <person name="Johnson J."/>
            <person name="Kravitz S."/>
            <person name="Beeson K."/>
            <person name="Sutton G."/>
            <person name="Rogers Y.-H."/>
            <person name="Friedman R."/>
            <person name="Frazier M."/>
            <person name="Venter J.C."/>
        </authorList>
    </citation>
    <scope>NUCLEOTIDE SEQUENCE [LARGE SCALE GENOMIC DNA]</scope>
    <source>
        <strain evidence="8 9">ATCC 23134</strain>
    </source>
</reference>
<keyword evidence="5 6" id="KW-0472">Membrane</keyword>
<dbReference type="Proteomes" id="UP000004095">
    <property type="component" value="Unassembled WGS sequence"/>
</dbReference>
<name>A1ZRY8_MICM2</name>
<evidence type="ECO:0000313" key="8">
    <source>
        <dbReference type="EMBL" id="EAY26876.1"/>
    </source>
</evidence>
<gene>
    <name evidence="8" type="ORF">M23134_04826</name>
</gene>
<dbReference type="eggNOG" id="COG1174">
    <property type="taxonomic scope" value="Bacteria"/>
</dbReference>
<evidence type="ECO:0000259" key="7">
    <source>
        <dbReference type="PROSITE" id="PS50928"/>
    </source>
</evidence>
<feature type="domain" description="ABC transmembrane type-1" evidence="7">
    <location>
        <begin position="1"/>
        <end position="77"/>
    </location>
</feature>
<dbReference type="PANTHER" id="PTHR30177:SF4">
    <property type="entry name" value="OSMOPROTECTANT IMPORT PERMEASE PROTEIN OSMW"/>
    <property type="match status" value="1"/>
</dbReference>
<organism evidence="8 9">
    <name type="scientific">Microscilla marina ATCC 23134</name>
    <dbReference type="NCBI Taxonomy" id="313606"/>
    <lineage>
        <taxon>Bacteria</taxon>
        <taxon>Pseudomonadati</taxon>
        <taxon>Bacteroidota</taxon>
        <taxon>Cytophagia</taxon>
        <taxon>Cytophagales</taxon>
        <taxon>Microscillaceae</taxon>
        <taxon>Microscilla</taxon>
    </lineage>
</organism>
<keyword evidence="9" id="KW-1185">Reference proteome</keyword>
<evidence type="ECO:0000256" key="2">
    <source>
        <dbReference type="ARBA" id="ARBA00022448"/>
    </source>
</evidence>
<sequence>MVLLVIATALGLFLGILLSRHRQASNGVLGTLGVIQTIPSLALLGLLIPLVGIGSVPAIIALFLYALLPAQYFYRKR</sequence>
<evidence type="ECO:0000256" key="3">
    <source>
        <dbReference type="ARBA" id="ARBA00022692"/>
    </source>
</evidence>
<evidence type="ECO:0000256" key="6">
    <source>
        <dbReference type="SAM" id="Phobius"/>
    </source>
</evidence>
<feature type="transmembrane region" description="Helical" evidence="6">
    <location>
        <begin position="43"/>
        <end position="68"/>
    </location>
</feature>
<evidence type="ECO:0000256" key="5">
    <source>
        <dbReference type="ARBA" id="ARBA00023136"/>
    </source>
</evidence>
<dbReference type="InterPro" id="IPR000515">
    <property type="entry name" value="MetI-like"/>
</dbReference>
<dbReference type="InterPro" id="IPR035906">
    <property type="entry name" value="MetI-like_sf"/>
</dbReference>
<dbReference type="Gene3D" id="1.10.3720.10">
    <property type="entry name" value="MetI-like"/>
    <property type="match status" value="1"/>
</dbReference>
<dbReference type="SUPFAM" id="SSF161098">
    <property type="entry name" value="MetI-like"/>
    <property type="match status" value="1"/>
</dbReference>
<evidence type="ECO:0000256" key="4">
    <source>
        <dbReference type="ARBA" id="ARBA00022989"/>
    </source>
</evidence>
<proteinExistence type="predicted"/>
<dbReference type="PROSITE" id="PS50928">
    <property type="entry name" value="ABC_TM1"/>
    <property type="match status" value="1"/>
</dbReference>
<keyword evidence="3 6" id="KW-0812">Transmembrane</keyword>
<comment type="caution">
    <text evidence="8">The sequence shown here is derived from an EMBL/GenBank/DDBJ whole genome shotgun (WGS) entry which is preliminary data.</text>
</comment>
<dbReference type="EMBL" id="AAWS01000029">
    <property type="protein sequence ID" value="EAY26876.1"/>
    <property type="molecule type" value="Genomic_DNA"/>
</dbReference>
<evidence type="ECO:0000313" key="9">
    <source>
        <dbReference type="Proteomes" id="UP000004095"/>
    </source>
</evidence>
<dbReference type="GO" id="GO:0005886">
    <property type="term" value="C:plasma membrane"/>
    <property type="evidence" value="ECO:0007669"/>
    <property type="project" value="UniProtKB-SubCell"/>
</dbReference>
<keyword evidence="2" id="KW-0813">Transport</keyword>
<protein>
    <submittedName>
        <fullName evidence="8">Proline/glycine betaine ABC transporter permease</fullName>
    </submittedName>
</protein>
<dbReference type="GO" id="GO:0055085">
    <property type="term" value="P:transmembrane transport"/>
    <property type="evidence" value="ECO:0007669"/>
    <property type="project" value="InterPro"/>
</dbReference>
<dbReference type="AlphaFoldDB" id="A1ZRY8"/>
<accession>A1ZRY8</accession>
<comment type="subcellular location">
    <subcellularLocation>
        <location evidence="1">Cell membrane</location>
        <topology evidence="1">Multi-pass membrane protein</topology>
    </subcellularLocation>
</comment>
<keyword evidence="4 6" id="KW-1133">Transmembrane helix</keyword>
<dbReference type="InterPro" id="IPR051204">
    <property type="entry name" value="ABC_transp_perm/SBD"/>
</dbReference>
<evidence type="ECO:0000256" key="1">
    <source>
        <dbReference type="ARBA" id="ARBA00004651"/>
    </source>
</evidence>